<feature type="region of interest" description="Disordered" evidence="5">
    <location>
        <begin position="307"/>
        <end position="338"/>
    </location>
</feature>
<dbReference type="EMBL" id="KZ819193">
    <property type="protein sequence ID" value="PWZ00263.1"/>
    <property type="molecule type" value="Genomic_DNA"/>
</dbReference>
<evidence type="ECO:0000313" key="8">
    <source>
        <dbReference type="EMBL" id="PWZ00263.1"/>
    </source>
</evidence>
<protein>
    <recommendedName>
        <fullName evidence="2">Conserved oligomeric Golgi complex subunit 5</fullName>
    </recommendedName>
</protein>
<feature type="compositionally biased region" description="Basic and acidic residues" evidence="5">
    <location>
        <begin position="932"/>
        <end position="945"/>
    </location>
</feature>
<feature type="domain" description="Conserved oligomeric Golgi complex subunit 5 N-terminal" evidence="6">
    <location>
        <begin position="187"/>
        <end position="295"/>
    </location>
</feature>
<evidence type="ECO:0000256" key="1">
    <source>
        <dbReference type="ARBA" id="ARBA00004395"/>
    </source>
</evidence>
<proteinExistence type="predicted"/>
<feature type="region of interest" description="Disordered" evidence="5">
    <location>
        <begin position="505"/>
        <end position="569"/>
    </location>
</feature>
<dbReference type="Proteomes" id="UP000246740">
    <property type="component" value="Unassembled WGS sequence"/>
</dbReference>
<feature type="compositionally biased region" description="Low complexity" evidence="5">
    <location>
        <begin position="9"/>
        <end position="28"/>
    </location>
</feature>
<keyword evidence="4" id="KW-0472">Membrane</keyword>
<name>A0A317XR37_9BASI</name>
<feature type="region of interest" description="Disordered" evidence="5">
    <location>
        <begin position="1"/>
        <end position="63"/>
    </location>
</feature>
<feature type="compositionally biased region" description="Polar residues" evidence="5">
    <location>
        <begin position="535"/>
        <end position="544"/>
    </location>
</feature>
<feature type="region of interest" description="Disordered" evidence="5">
    <location>
        <begin position="83"/>
        <end position="192"/>
    </location>
</feature>
<evidence type="ECO:0000313" key="9">
    <source>
        <dbReference type="Proteomes" id="UP000246740"/>
    </source>
</evidence>
<feature type="compositionally biased region" description="Low complexity" evidence="5">
    <location>
        <begin position="101"/>
        <end position="118"/>
    </location>
</feature>
<organism evidence="8 9">
    <name type="scientific">Testicularia cyperi</name>
    <dbReference type="NCBI Taxonomy" id="1882483"/>
    <lineage>
        <taxon>Eukaryota</taxon>
        <taxon>Fungi</taxon>
        <taxon>Dikarya</taxon>
        <taxon>Basidiomycota</taxon>
        <taxon>Ustilaginomycotina</taxon>
        <taxon>Ustilaginomycetes</taxon>
        <taxon>Ustilaginales</taxon>
        <taxon>Anthracoideaceae</taxon>
        <taxon>Testicularia</taxon>
    </lineage>
</organism>
<feature type="compositionally biased region" description="Basic and acidic residues" evidence="5">
    <location>
        <begin position="308"/>
        <end position="326"/>
    </location>
</feature>
<dbReference type="GO" id="GO:0006891">
    <property type="term" value="P:intra-Golgi vesicle-mediated transport"/>
    <property type="evidence" value="ECO:0007669"/>
    <property type="project" value="InterPro"/>
</dbReference>
<comment type="subcellular location">
    <subcellularLocation>
        <location evidence="1">Golgi apparatus membrane</location>
        <topology evidence="1">Peripheral membrane protein</topology>
    </subcellularLocation>
</comment>
<dbReference type="GO" id="GO:0017119">
    <property type="term" value="C:Golgi transport complex"/>
    <property type="evidence" value="ECO:0007669"/>
    <property type="project" value="InterPro"/>
</dbReference>
<evidence type="ECO:0000256" key="3">
    <source>
        <dbReference type="ARBA" id="ARBA00023034"/>
    </source>
</evidence>
<dbReference type="STRING" id="1882483.A0A317XR37"/>
<dbReference type="InterPro" id="IPR049176">
    <property type="entry name" value="COG5_N"/>
</dbReference>
<evidence type="ECO:0000256" key="2">
    <source>
        <dbReference type="ARBA" id="ARBA00020974"/>
    </source>
</evidence>
<evidence type="ECO:0000256" key="4">
    <source>
        <dbReference type="ARBA" id="ARBA00023136"/>
    </source>
</evidence>
<reference evidence="8 9" key="1">
    <citation type="journal article" date="2018" name="Mol. Biol. Evol.">
        <title>Broad Genomic Sampling Reveals a Smut Pathogenic Ancestry of the Fungal Clade Ustilaginomycotina.</title>
        <authorList>
            <person name="Kijpornyongpan T."/>
            <person name="Mondo S.J."/>
            <person name="Barry K."/>
            <person name="Sandor L."/>
            <person name="Lee J."/>
            <person name="Lipzen A."/>
            <person name="Pangilinan J."/>
            <person name="LaButti K."/>
            <person name="Hainaut M."/>
            <person name="Henrissat B."/>
            <person name="Grigoriev I.V."/>
            <person name="Spatafora J.W."/>
            <person name="Aime M.C."/>
        </authorList>
    </citation>
    <scope>NUCLEOTIDE SEQUENCE [LARGE SCALE GENOMIC DNA]</scope>
    <source>
        <strain evidence="8 9">MCA 3645</strain>
    </source>
</reference>
<dbReference type="OrthoDB" id="18786at2759"/>
<dbReference type="Pfam" id="PF20649">
    <property type="entry name" value="COG5_C"/>
    <property type="match status" value="1"/>
</dbReference>
<feature type="compositionally biased region" description="Low complexity" evidence="5">
    <location>
        <begin position="505"/>
        <end position="525"/>
    </location>
</feature>
<sequence>MTMANTANSLAGPSSSQGLGLGLGSASPTANARPLRRTETDLSAQSQPTESPATAPTPPSIPVFSDLKLFLQPSFDASQYVSKLVSSASTSAASRAERDSSLTPAANQAATATNTAGAPPQPLPRSPRFDALKPLPPSAADALTLQQQPPDVNGSIPNPHVKPKQEEKREREEEEEQQQQQEREREQDGTSEVDFSLAISRLNLAIEELDKSIRAQVDANASSLLARTAGVATMQTGLADTRHGIAALDREIATLKNKVHSPFVQLQTLTADLACFDAAADLVARTTRFVTVARRVQVQMDAIFSQDQGEKGEKEAFKDSLRDTNRESGASAQDDPEDAVMGVVRGRDLARAALFLNQAMSIIEREKRLGFDASPSNTHAVSLATSTLENPTPEHEHEYKYGYAYETSILSLGLVQDLLPSIESAKKTVTDYMEDMIVKGLRELSPVMLSSSLQTAFNLGTLAPLVRDLVYDLTEVVKERIRAVFDLDSLSRSLRIPIPLLPASSSSSITPSFSSSSPSSSSSTLGYKARRSIETPRSASNSGPGFNPSVGMGVSDSTPHPHPRTPNLNADATTWLTTLWKRIETLIVHEMSAVCTKVYALERVLKLKTDAETGVNFLHAALETLPRPPSWIFWQTLAEVLHSEVETCCTTSPFVGRMLAEGFASSSSSSSSSSSPFSSSSSTQSQTQTQTQTVQQDTAHQPGYTRLVRILSSFFAQVAAYSDIVYDATLQSEQAQMLVGSLANLEARYLDSVTARIGEQVDTGLGLIATGTGTGMGIGMGMGMGQSAAGENVDWKQLETSILNTMDAGRFDPLLLRATASRLLLILESAWRRSVSIPPSSASTAAPAASSSLASTQASGVIVTKSPLSAAVSTPSASACAGLFRLVAALSRSPLLREASLRLRARDLATAIVDHVDTSFRLAPGTGTGRSTDQRDQRDQVEFDSESEIRSLRDQLVSIQVSIATTVSLSM</sequence>
<feature type="compositionally biased region" description="Low complexity" evidence="5">
    <location>
        <begin position="667"/>
        <end position="696"/>
    </location>
</feature>
<dbReference type="InParanoid" id="A0A317XR37"/>
<feature type="domain" description="Conserved oligomeric Golgi complex subunit 5 helical" evidence="7">
    <location>
        <begin position="411"/>
        <end position="663"/>
    </location>
</feature>
<dbReference type="PANTHER" id="PTHR13228">
    <property type="entry name" value="CONSERVED OLIGOMERIC GOLGI COMPLEX COMPONENT 5"/>
    <property type="match status" value="1"/>
</dbReference>
<evidence type="ECO:0000259" key="7">
    <source>
        <dbReference type="Pfam" id="PF20649"/>
    </source>
</evidence>
<dbReference type="Pfam" id="PF10392">
    <property type="entry name" value="COG5_N"/>
    <property type="match status" value="1"/>
</dbReference>
<evidence type="ECO:0000259" key="6">
    <source>
        <dbReference type="Pfam" id="PF10392"/>
    </source>
</evidence>
<keyword evidence="9" id="KW-1185">Reference proteome</keyword>
<accession>A0A317XR37</accession>
<dbReference type="AlphaFoldDB" id="A0A317XR37"/>
<keyword evidence="3" id="KW-0333">Golgi apparatus</keyword>
<dbReference type="InterPro" id="IPR048485">
    <property type="entry name" value="COG5_helical"/>
</dbReference>
<dbReference type="PANTHER" id="PTHR13228:SF3">
    <property type="entry name" value="CONSERVED OLIGOMERIC GOLGI COMPLEX SUBUNIT 5"/>
    <property type="match status" value="1"/>
</dbReference>
<dbReference type="InterPro" id="IPR019465">
    <property type="entry name" value="Cog5"/>
</dbReference>
<gene>
    <name evidence="8" type="ORF">BCV70DRAFT_200420</name>
</gene>
<dbReference type="GO" id="GO:0000139">
    <property type="term" value="C:Golgi membrane"/>
    <property type="evidence" value="ECO:0007669"/>
    <property type="project" value="UniProtKB-SubCell"/>
</dbReference>
<feature type="region of interest" description="Disordered" evidence="5">
    <location>
        <begin position="667"/>
        <end position="698"/>
    </location>
</feature>
<evidence type="ECO:0000256" key="5">
    <source>
        <dbReference type="SAM" id="MobiDB-lite"/>
    </source>
</evidence>
<feature type="region of interest" description="Disordered" evidence="5">
    <location>
        <begin position="923"/>
        <end position="945"/>
    </location>
</feature>